<evidence type="ECO:0000313" key="4">
    <source>
        <dbReference type="Proteomes" id="UP000192596"/>
    </source>
</evidence>
<feature type="chain" id="PRO_5013161799" description="Extracellular membrane protein CFEM domain-containing protein" evidence="2">
    <location>
        <begin position="19"/>
        <end position="414"/>
    </location>
</feature>
<evidence type="ECO:0000256" key="1">
    <source>
        <dbReference type="SAM" id="MobiDB-lite"/>
    </source>
</evidence>
<evidence type="ECO:0008006" key="5">
    <source>
        <dbReference type="Google" id="ProtNLM"/>
    </source>
</evidence>
<reference evidence="4" key="1">
    <citation type="submission" date="2017-03" db="EMBL/GenBank/DDBJ databases">
        <title>Genomes of endolithic fungi from Antarctica.</title>
        <authorList>
            <person name="Coleine C."/>
            <person name="Masonjones S."/>
            <person name="Stajich J.E."/>
        </authorList>
    </citation>
    <scope>NUCLEOTIDE SEQUENCE [LARGE SCALE GENOMIC DNA]</scope>
    <source>
        <strain evidence="4">CCFEE 5527</strain>
    </source>
</reference>
<feature type="compositionally biased region" description="Polar residues" evidence="1">
    <location>
        <begin position="185"/>
        <end position="197"/>
    </location>
</feature>
<accession>A0A1V8SYA0</accession>
<dbReference type="Proteomes" id="UP000192596">
    <property type="component" value="Unassembled WGS sequence"/>
</dbReference>
<sequence>MLIAHFLAHATLFHFASSQLVVPWCLQTCLTKTNAELCSSPTPSELTACVLKECPSPPATQNLIANPDVSYTPKVMYSCEQSFTPGSPDNSVTLPLNQSCATSPYGFKSFIPHASAAINAANGCRVLIYSEEECLGTEASSADLGIIDGGQCIFRGGRSARLTCSSELDAAHAYIESTCGNSTSEAEAAGQSTSTSDIVPDAKSTSSALDTTSSSARTTHTLTLPSSIPSYSAASTAVTTHTITLASTVTATTSYGSQRASETGTAIDTSPSTPGSLVSTSSATVHTISLSSPLPTLTATSSGSEPTTYYITLPSTPATTTSAAANVSTLTDDILTIDPYTTMSASNATASDTVPYSASATMPAPRPENITSFISFTASPTATADLPFYTGAASRFAITAGRLVSIAIAVVFLL</sequence>
<protein>
    <recommendedName>
        <fullName evidence="5">Extracellular membrane protein CFEM domain-containing protein</fullName>
    </recommendedName>
</protein>
<comment type="caution">
    <text evidence="3">The sequence shown here is derived from an EMBL/GenBank/DDBJ whole genome shotgun (WGS) entry which is preliminary data.</text>
</comment>
<dbReference type="InParanoid" id="A0A1V8SYA0"/>
<name>A0A1V8SYA0_9PEZI</name>
<gene>
    <name evidence="3" type="ORF">B0A48_10736</name>
</gene>
<keyword evidence="4" id="KW-1185">Reference proteome</keyword>
<feature type="compositionally biased region" description="Low complexity" evidence="1">
    <location>
        <begin position="202"/>
        <end position="217"/>
    </location>
</feature>
<evidence type="ECO:0000313" key="3">
    <source>
        <dbReference type="EMBL" id="OQO04127.1"/>
    </source>
</evidence>
<dbReference type="OrthoDB" id="3901149at2759"/>
<dbReference type="AlphaFoldDB" id="A0A1V8SYA0"/>
<organism evidence="3 4">
    <name type="scientific">Cryoendolithus antarcticus</name>
    <dbReference type="NCBI Taxonomy" id="1507870"/>
    <lineage>
        <taxon>Eukaryota</taxon>
        <taxon>Fungi</taxon>
        <taxon>Dikarya</taxon>
        <taxon>Ascomycota</taxon>
        <taxon>Pezizomycotina</taxon>
        <taxon>Dothideomycetes</taxon>
        <taxon>Dothideomycetidae</taxon>
        <taxon>Cladosporiales</taxon>
        <taxon>Cladosporiaceae</taxon>
        <taxon>Cryoendolithus</taxon>
    </lineage>
</organism>
<dbReference type="EMBL" id="NAJO01000022">
    <property type="protein sequence ID" value="OQO04127.1"/>
    <property type="molecule type" value="Genomic_DNA"/>
</dbReference>
<evidence type="ECO:0000256" key="2">
    <source>
        <dbReference type="SAM" id="SignalP"/>
    </source>
</evidence>
<proteinExistence type="predicted"/>
<feature type="region of interest" description="Disordered" evidence="1">
    <location>
        <begin position="185"/>
        <end position="217"/>
    </location>
</feature>
<feature type="signal peptide" evidence="2">
    <location>
        <begin position="1"/>
        <end position="18"/>
    </location>
</feature>
<keyword evidence="2" id="KW-0732">Signal</keyword>